<keyword evidence="9" id="KW-0067">ATP-binding</keyword>
<dbReference type="InterPro" id="IPR001294">
    <property type="entry name" value="Phytochrome"/>
</dbReference>
<dbReference type="SUPFAM" id="SSF52172">
    <property type="entry name" value="CheY-like"/>
    <property type="match status" value="1"/>
</dbReference>
<evidence type="ECO:0000256" key="2">
    <source>
        <dbReference type="ARBA" id="ARBA00012438"/>
    </source>
</evidence>
<evidence type="ECO:0000256" key="11">
    <source>
        <dbReference type="ARBA" id="ARBA00023170"/>
    </source>
</evidence>
<dbReference type="InterPro" id="IPR043150">
    <property type="entry name" value="Phytochrome_PHY_sf"/>
</dbReference>
<dbReference type="PRINTS" id="PR01033">
    <property type="entry name" value="PHYTOCHROME"/>
</dbReference>
<keyword evidence="11" id="KW-0675">Receptor</keyword>
<dbReference type="GO" id="GO:0000160">
    <property type="term" value="P:phosphorelay signal transduction system"/>
    <property type="evidence" value="ECO:0007669"/>
    <property type="project" value="InterPro"/>
</dbReference>
<keyword evidence="10" id="KW-0157">Chromophore</keyword>
<keyword evidence="3" id="KW-0600">Photoreceptor protein</keyword>
<sequence length="850" mass="92344">MADIETRRDEPYTVDLTSCDREPIQYIGAIQPIGFLLALDGDWQISQVSANVADHLGLSVEDLLGDPFRSAFRDEAIHEVRNRLSVLNGPNAVERTFAVQLQNNGALYDLAIHRSGEFSVIEGEPHIGAGTLNAGAMVRSMLERMQGPSSLVTEAVRLVHALTGFDRVMIYRFAADGSGEVIAERVRPDLEPYLGLHYPAADIPQQARALLVRNPVRLLVDVEGEPIPLATLPARANTPLDLSMSTLRAHSVMHIEYLRNMGVGATMTVSLLRDGQLWGMISCHHMTPRHVCFEQRTTVELFGQMLSLLIEKRERAEIEAYKAHTHRLRQDLVAAVIERGSAAESIAVLANRMSELVPCDGIAVCIDGVVKLDGDTPTAAECDALQGFLAINAAGQIYTTAQLGQVYEPGRSFVDRAAGMLVLPISRAPRDYIVFFRRELPHFVSWAGKPDKLVVNGPEGPRLSPRRSFEAWREIVRGQSAAWTPAELAAAEVMRVTLLEMVLQQAGMTEVENWAASQKQELLIAELNHRVRNILTLIRGLVTQSRINARDLDTFATVLGDRVHALARAHDQITAKNWGPGSLATLISTEAAAFLGAGAARVVFDGPPVMLQPQAFSTVALVIHELMTNAAKHGALAGQTGEVIVRWQVDDSARLVIDWQESGGQPVAAPTRRGFGSVIIQRSIPHELGGEATLDYAASGLHGRFVVPAAQVVQGDNPTAPLTISDPASKLAARLSGTVLLVEDNVIIALDAEELLIAMGASTVLVSSNVTEALDFLRTESPSFALLDINLGAEMSWPVADRLRQLGIPYVFATGYGTSIDYPLQHSSIPAITKPYTLDSIARVLTKPRV</sequence>
<evidence type="ECO:0000256" key="10">
    <source>
        <dbReference type="ARBA" id="ARBA00022991"/>
    </source>
</evidence>
<dbReference type="Pfam" id="PF07536">
    <property type="entry name" value="HWE_HK"/>
    <property type="match status" value="1"/>
</dbReference>
<evidence type="ECO:0000313" key="15">
    <source>
        <dbReference type="EMBL" id="GGE22651.1"/>
    </source>
</evidence>
<reference evidence="15" key="1">
    <citation type="journal article" date="2014" name="Int. J. Syst. Evol. Microbiol.">
        <title>Complete genome sequence of Corynebacterium casei LMG S-19264T (=DSM 44701T), isolated from a smear-ripened cheese.</title>
        <authorList>
            <consortium name="US DOE Joint Genome Institute (JGI-PGF)"/>
            <person name="Walter F."/>
            <person name="Albersmeier A."/>
            <person name="Kalinowski J."/>
            <person name="Ruckert C."/>
        </authorList>
    </citation>
    <scope>NUCLEOTIDE SEQUENCE</scope>
    <source>
        <strain evidence="15">CGMCC 1.15519</strain>
    </source>
</reference>
<dbReference type="EMBL" id="BMJM01000026">
    <property type="protein sequence ID" value="GGE22651.1"/>
    <property type="molecule type" value="Genomic_DNA"/>
</dbReference>
<keyword evidence="6" id="KW-0808">Transferase</keyword>
<keyword evidence="5" id="KW-0716">Sensory transduction</keyword>
<dbReference type="GO" id="GO:0009881">
    <property type="term" value="F:photoreceptor activity"/>
    <property type="evidence" value="ECO:0007669"/>
    <property type="project" value="UniProtKB-KW"/>
</dbReference>
<keyword evidence="16" id="KW-1185">Reference proteome</keyword>
<dbReference type="PROSITE" id="PS50110">
    <property type="entry name" value="RESPONSE_REGULATORY"/>
    <property type="match status" value="1"/>
</dbReference>
<dbReference type="Pfam" id="PF08446">
    <property type="entry name" value="PAS_2"/>
    <property type="match status" value="1"/>
</dbReference>
<dbReference type="Pfam" id="PF01590">
    <property type="entry name" value="GAF"/>
    <property type="match status" value="1"/>
</dbReference>
<comment type="catalytic activity">
    <reaction evidence="1">
        <text>ATP + protein L-histidine = ADP + protein N-phospho-L-histidine.</text>
        <dbReference type="EC" id="2.7.13.3"/>
    </reaction>
</comment>
<dbReference type="SMART" id="SM00911">
    <property type="entry name" value="HWE_HK"/>
    <property type="match status" value="1"/>
</dbReference>
<dbReference type="Gene3D" id="3.30.450.20">
    <property type="entry name" value="PAS domain"/>
    <property type="match status" value="1"/>
</dbReference>
<evidence type="ECO:0000256" key="4">
    <source>
        <dbReference type="ARBA" id="ARBA00022553"/>
    </source>
</evidence>
<dbReference type="Gene3D" id="3.30.565.10">
    <property type="entry name" value="Histidine kinase-like ATPase, C-terminal domain"/>
    <property type="match status" value="1"/>
</dbReference>
<keyword evidence="7" id="KW-0547">Nucleotide-binding</keyword>
<keyword evidence="4 12" id="KW-0597">Phosphoprotein</keyword>
<dbReference type="SUPFAM" id="SSF55781">
    <property type="entry name" value="GAF domain-like"/>
    <property type="match status" value="2"/>
</dbReference>
<protein>
    <recommendedName>
        <fullName evidence="2">histidine kinase</fullName>
        <ecNumber evidence="2">2.7.13.3</ecNumber>
    </recommendedName>
</protein>
<dbReference type="GO" id="GO:0009584">
    <property type="term" value="P:detection of visible light"/>
    <property type="evidence" value="ECO:0007669"/>
    <property type="project" value="InterPro"/>
</dbReference>
<feature type="domain" description="Phytochrome chromophore attachment site" evidence="13">
    <location>
        <begin position="147"/>
        <end position="304"/>
    </location>
</feature>
<name>A0A917A3Z9_9SPHN</name>
<evidence type="ECO:0000256" key="5">
    <source>
        <dbReference type="ARBA" id="ARBA00022606"/>
    </source>
</evidence>
<dbReference type="EC" id="2.7.13.3" evidence="2"/>
<evidence type="ECO:0000256" key="9">
    <source>
        <dbReference type="ARBA" id="ARBA00022840"/>
    </source>
</evidence>
<dbReference type="Gene3D" id="3.30.450.270">
    <property type="match status" value="1"/>
</dbReference>
<evidence type="ECO:0000259" key="14">
    <source>
        <dbReference type="PROSITE" id="PS50110"/>
    </source>
</evidence>
<comment type="caution">
    <text evidence="15">The sequence shown here is derived from an EMBL/GenBank/DDBJ whole genome shotgun (WGS) entry which is preliminary data.</text>
</comment>
<gene>
    <name evidence="15" type="ORF">GCM10011529_31570</name>
</gene>
<dbReference type="InterPro" id="IPR035965">
    <property type="entry name" value="PAS-like_dom_sf"/>
</dbReference>
<evidence type="ECO:0000259" key="13">
    <source>
        <dbReference type="PROSITE" id="PS50046"/>
    </source>
</evidence>
<dbReference type="InterPro" id="IPR011006">
    <property type="entry name" value="CheY-like_superfamily"/>
</dbReference>
<dbReference type="SUPFAM" id="SSF55785">
    <property type="entry name" value="PYP-like sensor domain (PAS domain)"/>
    <property type="match status" value="1"/>
</dbReference>
<dbReference type="InterPro" id="IPR001789">
    <property type="entry name" value="Sig_transdc_resp-reg_receiver"/>
</dbReference>
<dbReference type="InterPro" id="IPR036890">
    <property type="entry name" value="HATPase_C_sf"/>
</dbReference>
<dbReference type="Gene3D" id="3.40.50.2300">
    <property type="match status" value="1"/>
</dbReference>
<evidence type="ECO:0000256" key="1">
    <source>
        <dbReference type="ARBA" id="ARBA00000085"/>
    </source>
</evidence>
<reference evidence="15" key="2">
    <citation type="submission" date="2020-09" db="EMBL/GenBank/DDBJ databases">
        <authorList>
            <person name="Sun Q."/>
            <person name="Zhou Y."/>
        </authorList>
    </citation>
    <scope>NUCLEOTIDE SEQUENCE</scope>
    <source>
        <strain evidence="15">CGMCC 1.15519</strain>
    </source>
</reference>
<dbReference type="GO" id="GO:0005524">
    <property type="term" value="F:ATP binding"/>
    <property type="evidence" value="ECO:0007669"/>
    <property type="project" value="UniProtKB-KW"/>
</dbReference>
<dbReference type="InterPro" id="IPR011102">
    <property type="entry name" value="Sig_transdc_His_kinase_HWE"/>
</dbReference>
<dbReference type="InterPro" id="IPR000014">
    <property type="entry name" value="PAS"/>
</dbReference>
<evidence type="ECO:0000313" key="16">
    <source>
        <dbReference type="Proteomes" id="UP000635071"/>
    </source>
</evidence>
<dbReference type="InterPro" id="IPR029016">
    <property type="entry name" value="GAF-like_dom_sf"/>
</dbReference>
<dbReference type="PANTHER" id="PTHR41523:SF8">
    <property type="entry name" value="ETHYLENE RESPONSE SENSOR PROTEIN"/>
    <property type="match status" value="1"/>
</dbReference>
<accession>A0A917A3Z9</accession>
<dbReference type="GO" id="GO:0006355">
    <property type="term" value="P:regulation of DNA-templated transcription"/>
    <property type="evidence" value="ECO:0007669"/>
    <property type="project" value="InterPro"/>
</dbReference>
<dbReference type="Proteomes" id="UP000635071">
    <property type="component" value="Unassembled WGS sequence"/>
</dbReference>
<dbReference type="AlphaFoldDB" id="A0A917A3Z9"/>
<evidence type="ECO:0000256" key="7">
    <source>
        <dbReference type="ARBA" id="ARBA00022741"/>
    </source>
</evidence>
<dbReference type="CDD" id="cd00130">
    <property type="entry name" value="PAS"/>
    <property type="match status" value="1"/>
</dbReference>
<dbReference type="Gene3D" id="3.30.450.40">
    <property type="match status" value="1"/>
</dbReference>
<dbReference type="InterPro" id="IPR016132">
    <property type="entry name" value="Phyto_chromo_attachment"/>
</dbReference>
<dbReference type="InterPro" id="IPR013515">
    <property type="entry name" value="Phytochrome_cen-reg"/>
</dbReference>
<feature type="modified residue" description="4-aspartylphosphate" evidence="12">
    <location>
        <position position="788"/>
    </location>
</feature>
<evidence type="ECO:0000256" key="12">
    <source>
        <dbReference type="PROSITE-ProRule" id="PRU00169"/>
    </source>
</evidence>
<evidence type="ECO:0000256" key="8">
    <source>
        <dbReference type="ARBA" id="ARBA00022777"/>
    </source>
</evidence>
<dbReference type="InterPro" id="IPR013654">
    <property type="entry name" value="PAS_2"/>
</dbReference>
<evidence type="ECO:0000256" key="3">
    <source>
        <dbReference type="ARBA" id="ARBA00022543"/>
    </source>
</evidence>
<evidence type="ECO:0000256" key="6">
    <source>
        <dbReference type="ARBA" id="ARBA00022679"/>
    </source>
</evidence>
<dbReference type="GO" id="GO:0004673">
    <property type="term" value="F:protein histidine kinase activity"/>
    <property type="evidence" value="ECO:0007669"/>
    <property type="project" value="UniProtKB-EC"/>
</dbReference>
<proteinExistence type="predicted"/>
<dbReference type="SMART" id="SM00448">
    <property type="entry name" value="REC"/>
    <property type="match status" value="1"/>
</dbReference>
<feature type="domain" description="Response regulatory" evidence="14">
    <location>
        <begin position="738"/>
        <end position="849"/>
    </location>
</feature>
<dbReference type="PROSITE" id="PS50046">
    <property type="entry name" value="PHYTOCHROME_2"/>
    <property type="match status" value="1"/>
</dbReference>
<keyword evidence="8 15" id="KW-0418">Kinase</keyword>
<dbReference type="Pfam" id="PF00360">
    <property type="entry name" value="PHY"/>
    <property type="match status" value="1"/>
</dbReference>
<organism evidence="15 16">
    <name type="scientific">Sandarakinorhabdus glacialis</name>
    <dbReference type="NCBI Taxonomy" id="1614636"/>
    <lineage>
        <taxon>Bacteria</taxon>
        <taxon>Pseudomonadati</taxon>
        <taxon>Pseudomonadota</taxon>
        <taxon>Alphaproteobacteria</taxon>
        <taxon>Sphingomonadales</taxon>
        <taxon>Sphingosinicellaceae</taxon>
        <taxon>Sandarakinorhabdus</taxon>
    </lineage>
</organism>
<dbReference type="SMART" id="SM00065">
    <property type="entry name" value="GAF"/>
    <property type="match status" value="1"/>
</dbReference>
<dbReference type="InterPro" id="IPR003018">
    <property type="entry name" value="GAF"/>
</dbReference>
<dbReference type="PANTHER" id="PTHR41523">
    <property type="entry name" value="TWO-COMPONENT SYSTEM SENSOR PROTEIN"/>
    <property type="match status" value="1"/>
</dbReference>